<dbReference type="Proteomes" id="UP000324897">
    <property type="component" value="Unassembled WGS sequence"/>
</dbReference>
<proteinExistence type="predicted"/>
<accession>A0A5J9SRF0</accession>
<feature type="non-terminal residue" evidence="2">
    <location>
        <position position="1"/>
    </location>
</feature>
<name>A0A5J9SRF0_9POAL</name>
<comment type="caution">
    <text evidence="2">The sequence shown here is derived from an EMBL/GenBank/DDBJ whole genome shotgun (WGS) entry which is preliminary data.</text>
</comment>
<organism evidence="2 3">
    <name type="scientific">Eragrostis curvula</name>
    <name type="common">weeping love grass</name>
    <dbReference type="NCBI Taxonomy" id="38414"/>
    <lineage>
        <taxon>Eukaryota</taxon>
        <taxon>Viridiplantae</taxon>
        <taxon>Streptophyta</taxon>
        <taxon>Embryophyta</taxon>
        <taxon>Tracheophyta</taxon>
        <taxon>Spermatophyta</taxon>
        <taxon>Magnoliopsida</taxon>
        <taxon>Liliopsida</taxon>
        <taxon>Poales</taxon>
        <taxon>Poaceae</taxon>
        <taxon>PACMAD clade</taxon>
        <taxon>Chloridoideae</taxon>
        <taxon>Eragrostideae</taxon>
        <taxon>Eragrostidinae</taxon>
        <taxon>Eragrostis</taxon>
    </lineage>
</organism>
<feature type="compositionally biased region" description="Polar residues" evidence="1">
    <location>
        <begin position="59"/>
        <end position="81"/>
    </location>
</feature>
<dbReference type="AlphaFoldDB" id="A0A5J9SRF0"/>
<evidence type="ECO:0000313" key="2">
    <source>
        <dbReference type="EMBL" id="TVU01529.1"/>
    </source>
</evidence>
<sequence length="277" mass="30489">MDTCLSPVQPPGSRSIQLHPHSPSGRFSLLQVFLKCPAPPIRSLAGTADPLPGSHAPRNGTSVNGTSSSRCSARFPGSQSSSLFQHPTYLSPTAAALGRGALQLAHSPAGLHLFNFGHCWRRRPDRRGHAPLLQRKFVLTECGELTISIISRSHFHRPSTCMAFQCSSEGFNARYRSKGSIYIKLLFDHTEKNQSPGRNAGLKKAINKSRDAGTILAKESESRQECRIERTDEARAWDDDSLRWKAMAELWAETTILYSPALLCVLRGTSPARIMIT</sequence>
<dbReference type="Gramene" id="TVU01529">
    <property type="protein sequence ID" value="TVU01529"/>
    <property type="gene ID" value="EJB05_53028"/>
</dbReference>
<keyword evidence="3" id="KW-1185">Reference proteome</keyword>
<gene>
    <name evidence="2" type="ORF">EJB05_53028</name>
</gene>
<protein>
    <submittedName>
        <fullName evidence="2">Uncharacterized protein</fullName>
    </submittedName>
</protein>
<evidence type="ECO:0000313" key="3">
    <source>
        <dbReference type="Proteomes" id="UP000324897"/>
    </source>
</evidence>
<dbReference type="EMBL" id="RWGY01000429">
    <property type="protein sequence ID" value="TVU01529.1"/>
    <property type="molecule type" value="Genomic_DNA"/>
</dbReference>
<feature type="region of interest" description="Disordered" evidence="1">
    <location>
        <begin position="45"/>
        <end position="81"/>
    </location>
</feature>
<evidence type="ECO:0000256" key="1">
    <source>
        <dbReference type="SAM" id="MobiDB-lite"/>
    </source>
</evidence>
<reference evidence="2 3" key="1">
    <citation type="journal article" date="2019" name="Sci. Rep.">
        <title>A high-quality genome of Eragrostis curvula grass provides insights into Poaceae evolution and supports new strategies to enhance forage quality.</title>
        <authorList>
            <person name="Carballo J."/>
            <person name="Santos B.A.C.M."/>
            <person name="Zappacosta D."/>
            <person name="Garbus I."/>
            <person name="Selva J.P."/>
            <person name="Gallo C.A."/>
            <person name="Diaz A."/>
            <person name="Albertini E."/>
            <person name="Caccamo M."/>
            <person name="Echenique V."/>
        </authorList>
    </citation>
    <scope>NUCLEOTIDE SEQUENCE [LARGE SCALE GENOMIC DNA]</scope>
    <source>
        <strain evidence="3">cv. Victoria</strain>
        <tissue evidence="2">Leaf</tissue>
    </source>
</reference>
<feature type="region of interest" description="Disordered" evidence="1">
    <location>
        <begin position="1"/>
        <end position="21"/>
    </location>
</feature>